<keyword evidence="9 13" id="KW-0067">ATP-binding</keyword>
<feature type="active site" description="Phosphoserine intermediate" evidence="13">
    <location>
        <position position="193"/>
    </location>
</feature>
<dbReference type="GO" id="GO:0000103">
    <property type="term" value="P:sulfate assimilation"/>
    <property type="evidence" value="ECO:0007669"/>
    <property type="project" value="UniProtKB-UniRule"/>
</dbReference>
<dbReference type="InterPro" id="IPR059117">
    <property type="entry name" value="APS_kinase_dom"/>
</dbReference>
<evidence type="ECO:0000256" key="9">
    <source>
        <dbReference type="ARBA" id="ARBA00022840"/>
    </source>
</evidence>
<keyword evidence="6 13" id="KW-0808">Transferase</keyword>
<evidence type="ECO:0000259" key="15">
    <source>
        <dbReference type="Pfam" id="PF01583"/>
    </source>
</evidence>
<dbReference type="EMBL" id="BX571965">
    <property type="protein sequence ID" value="CAH35666.1"/>
    <property type="molecule type" value="Genomic_DNA"/>
</dbReference>
<feature type="binding site" evidence="13">
    <location>
        <begin position="119"/>
        <end position="126"/>
    </location>
    <ligand>
        <name>ATP</name>
        <dbReference type="ChEBI" id="CHEBI:30616"/>
    </ligand>
</feature>
<comment type="catalytic activity">
    <reaction evidence="1 13 14">
        <text>adenosine 5'-phosphosulfate + ATP = 3'-phosphoadenylyl sulfate + ADP + H(+)</text>
        <dbReference type="Rhea" id="RHEA:24152"/>
        <dbReference type="ChEBI" id="CHEBI:15378"/>
        <dbReference type="ChEBI" id="CHEBI:30616"/>
        <dbReference type="ChEBI" id="CHEBI:58243"/>
        <dbReference type="ChEBI" id="CHEBI:58339"/>
        <dbReference type="ChEBI" id="CHEBI:456216"/>
        <dbReference type="EC" id="2.7.1.25"/>
    </reaction>
</comment>
<dbReference type="GO" id="GO:0004020">
    <property type="term" value="F:adenylylsulfate kinase activity"/>
    <property type="evidence" value="ECO:0007669"/>
    <property type="project" value="UniProtKB-UniRule"/>
</dbReference>
<proteinExistence type="inferred from homology"/>
<dbReference type="NCBIfam" id="TIGR00455">
    <property type="entry name" value="apsK"/>
    <property type="match status" value="1"/>
</dbReference>
<accession>Q63UD7</accession>
<dbReference type="NCBIfam" id="NF003013">
    <property type="entry name" value="PRK03846.1"/>
    <property type="match status" value="1"/>
</dbReference>
<evidence type="ECO:0000256" key="1">
    <source>
        <dbReference type="ARBA" id="ARBA00001823"/>
    </source>
</evidence>
<gene>
    <name evidence="13" type="primary">cysC</name>
    <name evidence="16" type="ordered locus">BPSL1668</name>
</gene>
<protein>
    <recommendedName>
        <fullName evidence="5 13">Adenylyl-sulfate kinase</fullName>
        <ecNumber evidence="5 13">2.7.1.25</ecNumber>
    </recommendedName>
    <alternativeName>
        <fullName evidence="11 13">APS kinase</fullName>
    </alternativeName>
    <alternativeName>
        <fullName evidence="12 13">ATP adenosine-5'-phosphosulfate 3'-phosphotransferase</fullName>
    </alternativeName>
    <alternativeName>
        <fullName evidence="10 13">Adenosine-5'-phosphosulfate kinase</fullName>
    </alternativeName>
</protein>
<evidence type="ECO:0000256" key="8">
    <source>
        <dbReference type="ARBA" id="ARBA00022777"/>
    </source>
</evidence>
<feature type="domain" description="APS kinase" evidence="15">
    <location>
        <begin position="113"/>
        <end position="260"/>
    </location>
</feature>
<evidence type="ECO:0000256" key="4">
    <source>
        <dbReference type="ARBA" id="ARBA00007008"/>
    </source>
</evidence>
<dbReference type="PATRIC" id="fig|272560.6.peg.1882"/>
<evidence type="ECO:0000256" key="13">
    <source>
        <dbReference type="HAMAP-Rule" id="MF_00065"/>
    </source>
</evidence>
<dbReference type="InterPro" id="IPR002891">
    <property type="entry name" value="APS"/>
</dbReference>
<dbReference type="SUPFAM" id="SSF52540">
    <property type="entry name" value="P-loop containing nucleoside triphosphate hydrolases"/>
    <property type="match status" value="1"/>
</dbReference>
<evidence type="ECO:0000256" key="10">
    <source>
        <dbReference type="ARBA" id="ARBA00029724"/>
    </source>
</evidence>
<evidence type="ECO:0000256" key="2">
    <source>
        <dbReference type="ARBA" id="ARBA00002632"/>
    </source>
</evidence>
<evidence type="ECO:0000313" key="17">
    <source>
        <dbReference type="Proteomes" id="UP000000605"/>
    </source>
</evidence>
<organism evidence="16 17">
    <name type="scientific">Burkholderia pseudomallei (strain K96243)</name>
    <dbReference type="NCBI Taxonomy" id="272560"/>
    <lineage>
        <taxon>Bacteria</taxon>
        <taxon>Pseudomonadati</taxon>
        <taxon>Pseudomonadota</taxon>
        <taxon>Betaproteobacteria</taxon>
        <taxon>Burkholderiales</taxon>
        <taxon>Burkholderiaceae</taxon>
        <taxon>Burkholderia</taxon>
        <taxon>pseudomallei group</taxon>
    </lineage>
</organism>
<keyword evidence="17" id="KW-1185">Reference proteome</keyword>
<dbReference type="EC" id="2.7.1.25" evidence="5 13"/>
<comment type="function">
    <text evidence="2 13 14">Catalyzes the synthesis of activated sulfate.</text>
</comment>
<keyword evidence="7 13" id="KW-0547">Nucleotide-binding</keyword>
<evidence type="ECO:0000256" key="14">
    <source>
        <dbReference type="RuleBase" id="RU004347"/>
    </source>
</evidence>
<dbReference type="Pfam" id="PF01583">
    <property type="entry name" value="APS_kinase"/>
    <property type="match status" value="1"/>
</dbReference>
<reference evidence="16 17" key="1">
    <citation type="journal article" date="2004" name="Proc. Natl. Acad. Sci. U.S.A.">
        <title>Genomic plasticity of the causative agent of melioidosis, Burkholderia pseudomallei.</title>
        <authorList>
            <person name="Holden M.T.G."/>
            <person name="Titball R.W."/>
            <person name="Peacock S.J."/>
            <person name="Cerdeno-Tarraga A.M."/>
            <person name="Atkins T."/>
            <person name="Crossman L.C."/>
            <person name="Pitt T."/>
            <person name="Churcher C."/>
            <person name="Mungall K."/>
            <person name="Bentley S.D."/>
            <person name="Sebaihia M."/>
            <person name="Thomson N.R."/>
            <person name="Bason N."/>
            <person name="Beacham I.R."/>
            <person name="Brooks K."/>
            <person name="Brown K.A."/>
            <person name="Brown N.F."/>
            <person name="Challis G.L."/>
            <person name="Cherevach I."/>
            <person name="Chillingworth T."/>
            <person name="Cronin A."/>
            <person name="Crosset B."/>
            <person name="Davis P."/>
            <person name="DeShazer D."/>
            <person name="Feltwell T."/>
            <person name="Fraser A."/>
            <person name="Hance Z."/>
            <person name="Hauser H."/>
            <person name="Holroyd S."/>
            <person name="Jagels K."/>
            <person name="Keith K.E."/>
            <person name="Maddison M."/>
            <person name="Moule S."/>
            <person name="Price C."/>
            <person name="Quail M.A."/>
            <person name="Rabbinowitsch E."/>
            <person name="Rutherford K."/>
            <person name="Sanders M."/>
            <person name="Simmonds M."/>
            <person name="Songsivilai S."/>
            <person name="Stevens K."/>
            <person name="Tumapa S."/>
            <person name="Vesaratchavest M."/>
            <person name="Whitehead S."/>
            <person name="Yeats C."/>
            <person name="Barrell B.G."/>
            <person name="Oyston P.C.F."/>
            <person name="Parkhill J."/>
        </authorList>
    </citation>
    <scope>NUCLEOTIDE SEQUENCE [LARGE SCALE GENOMIC DNA]</scope>
    <source>
        <strain evidence="16 17">K96243</strain>
    </source>
</reference>
<evidence type="ECO:0000256" key="5">
    <source>
        <dbReference type="ARBA" id="ARBA00012121"/>
    </source>
</evidence>
<dbReference type="KEGG" id="bps:BPSL1668"/>
<dbReference type="HAMAP" id="MF_00065">
    <property type="entry name" value="Adenylyl_sulf_kinase"/>
    <property type="match status" value="1"/>
</dbReference>
<dbReference type="GO" id="GO:0005524">
    <property type="term" value="F:ATP binding"/>
    <property type="evidence" value="ECO:0007669"/>
    <property type="project" value="UniProtKB-UniRule"/>
</dbReference>
<evidence type="ECO:0000256" key="11">
    <source>
        <dbReference type="ARBA" id="ARBA00031393"/>
    </source>
</evidence>
<dbReference type="GO" id="GO:0070814">
    <property type="term" value="P:hydrogen sulfide biosynthetic process"/>
    <property type="evidence" value="ECO:0007669"/>
    <property type="project" value="UniProtKB-UniRule"/>
</dbReference>
<comment type="similarity">
    <text evidence="4 13 14">Belongs to the APS kinase family.</text>
</comment>
<name>Q63UD7_BURPS</name>
<evidence type="ECO:0000256" key="6">
    <source>
        <dbReference type="ARBA" id="ARBA00022679"/>
    </source>
</evidence>
<dbReference type="STRING" id="272560.BPSL1668"/>
<dbReference type="PANTHER" id="PTHR11055:SF1">
    <property type="entry name" value="PAPS SYNTHETASE, ISOFORM D"/>
    <property type="match status" value="1"/>
</dbReference>
<evidence type="ECO:0000256" key="7">
    <source>
        <dbReference type="ARBA" id="ARBA00022741"/>
    </source>
</evidence>
<evidence type="ECO:0000313" key="16">
    <source>
        <dbReference type="EMBL" id="CAH35666.1"/>
    </source>
</evidence>
<dbReference type="AlphaFoldDB" id="Q63UD7"/>
<dbReference type="Gene3D" id="3.40.50.300">
    <property type="entry name" value="P-loop containing nucleotide triphosphate hydrolases"/>
    <property type="match status" value="1"/>
</dbReference>
<dbReference type="CDD" id="cd02027">
    <property type="entry name" value="APSK"/>
    <property type="match status" value="1"/>
</dbReference>
<sequence>MVRAALVTALPGFRLRRGDVHQIEDDGHDLDVAPRCRFYSSRREVPIDGCHKVQNIAVAAALDGGQAPPSAHGAGQFTDRKLMDKLHAERNVEWQTTSVSRRDRESRQAHGALAVWLTGLPGAGKSTLAIEAERCLHQAGKRTYVLDGDNLRHGLCRDLGFSADDRAENIRRAGEVARLFVDAGVIVLSAFISPFRFDRAKVRALFDAGDFIEVYCDCDPRICEIRDVKGLYRRARAGLISEFTGISSPYEPPRHPDVYVNTGKESLDACVDRIVRRVLHSLR</sequence>
<dbReference type="UniPathway" id="UPA00140">
    <property type="reaction ID" value="UER00205"/>
</dbReference>
<comment type="pathway">
    <text evidence="3 13 14">Sulfur metabolism; hydrogen sulfide biosynthesis; sulfite from sulfate: step 2/3.</text>
</comment>
<dbReference type="PANTHER" id="PTHR11055">
    <property type="entry name" value="BIFUNCTIONAL 3'-PHOSPHOADENOSINE 5'-PHOSPHOSULFATE SYNTHASE"/>
    <property type="match status" value="1"/>
</dbReference>
<evidence type="ECO:0000256" key="3">
    <source>
        <dbReference type="ARBA" id="ARBA00004806"/>
    </source>
</evidence>
<evidence type="ECO:0000256" key="12">
    <source>
        <dbReference type="ARBA" id="ARBA00031464"/>
    </source>
</evidence>
<dbReference type="Proteomes" id="UP000000605">
    <property type="component" value="Chromosome 1"/>
</dbReference>
<dbReference type="eggNOG" id="COG0529">
    <property type="taxonomic scope" value="Bacteria"/>
</dbReference>
<dbReference type="InterPro" id="IPR027417">
    <property type="entry name" value="P-loop_NTPase"/>
</dbReference>
<keyword evidence="13" id="KW-0597">Phosphoprotein</keyword>
<keyword evidence="8 13" id="KW-0418">Kinase</keyword>